<dbReference type="EMBL" id="LSYV01000002">
    <property type="protein sequence ID" value="KXZ56434.1"/>
    <property type="molecule type" value="Genomic_DNA"/>
</dbReference>
<protein>
    <submittedName>
        <fullName evidence="8">Uncharacterized protein</fullName>
    </submittedName>
</protein>
<dbReference type="Proteomes" id="UP000075714">
    <property type="component" value="Unassembled WGS sequence"/>
</dbReference>
<dbReference type="InterPro" id="IPR029063">
    <property type="entry name" value="SAM-dependent_MTases_sf"/>
</dbReference>
<dbReference type="SUPFAM" id="SSF53335">
    <property type="entry name" value="S-adenosyl-L-methionine-dependent methyltransferases"/>
    <property type="match status" value="1"/>
</dbReference>
<keyword evidence="2 7" id="KW-0489">Methyltransferase</keyword>
<keyword evidence="6 7" id="KW-0694">RNA-binding</keyword>
<evidence type="ECO:0000313" key="9">
    <source>
        <dbReference type="Proteomes" id="UP000075714"/>
    </source>
</evidence>
<evidence type="ECO:0000256" key="1">
    <source>
        <dbReference type="ARBA" id="ARBA00022555"/>
    </source>
</evidence>
<evidence type="ECO:0000256" key="3">
    <source>
        <dbReference type="ARBA" id="ARBA00022679"/>
    </source>
</evidence>
<evidence type="ECO:0000256" key="4">
    <source>
        <dbReference type="ARBA" id="ARBA00022691"/>
    </source>
</evidence>
<keyword evidence="1 7" id="KW-0820">tRNA-binding</keyword>
<evidence type="ECO:0000256" key="2">
    <source>
        <dbReference type="ARBA" id="ARBA00022603"/>
    </source>
</evidence>
<organism evidence="8 9">
    <name type="scientific">Gonium pectorale</name>
    <name type="common">Green alga</name>
    <dbReference type="NCBI Taxonomy" id="33097"/>
    <lineage>
        <taxon>Eukaryota</taxon>
        <taxon>Viridiplantae</taxon>
        <taxon>Chlorophyta</taxon>
        <taxon>core chlorophytes</taxon>
        <taxon>Chlorophyceae</taxon>
        <taxon>CS clade</taxon>
        <taxon>Chlamydomonadales</taxon>
        <taxon>Volvocaceae</taxon>
        <taxon>Gonium</taxon>
    </lineage>
</organism>
<keyword evidence="3 7" id="KW-0808">Transferase</keyword>
<dbReference type="GO" id="GO:0016423">
    <property type="term" value="F:tRNA (guanine) methyltransferase activity"/>
    <property type="evidence" value="ECO:0007669"/>
    <property type="project" value="InterPro"/>
</dbReference>
<dbReference type="InterPro" id="IPR042296">
    <property type="entry name" value="tRNA_met_Trm1_C"/>
</dbReference>
<dbReference type="PANTHER" id="PTHR10631">
    <property type="entry name" value="N 2 ,N 2 -DIMETHYLGUANOSINE TRNA METHYLTRANSFERASE"/>
    <property type="match status" value="1"/>
</dbReference>
<comment type="similarity">
    <text evidence="7">Belongs to the class I-like SAM-binding methyltransferase superfamily. Trm1 family.</text>
</comment>
<dbReference type="OrthoDB" id="6349953at2759"/>
<dbReference type="GO" id="GO:0002940">
    <property type="term" value="P:tRNA N2-guanine methylation"/>
    <property type="evidence" value="ECO:0007669"/>
    <property type="project" value="TreeGrafter"/>
</dbReference>
<evidence type="ECO:0000313" key="8">
    <source>
        <dbReference type="EMBL" id="KXZ56434.1"/>
    </source>
</evidence>
<dbReference type="PROSITE" id="PS51626">
    <property type="entry name" value="SAM_MT_TRM1"/>
    <property type="match status" value="1"/>
</dbReference>
<evidence type="ECO:0000256" key="6">
    <source>
        <dbReference type="ARBA" id="ARBA00022884"/>
    </source>
</evidence>
<dbReference type="InterPro" id="IPR002905">
    <property type="entry name" value="Trm1"/>
</dbReference>
<dbReference type="GO" id="GO:0000049">
    <property type="term" value="F:tRNA binding"/>
    <property type="evidence" value="ECO:0007669"/>
    <property type="project" value="UniProtKB-UniRule"/>
</dbReference>
<evidence type="ECO:0000256" key="5">
    <source>
        <dbReference type="ARBA" id="ARBA00022694"/>
    </source>
</evidence>
<keyword evidence="4 7" id="KW-0949">S-adenosyl-L-methionine</keyword>
<proteinExistence type="inferred from homology"/>
<dbReference type="STRING" id="33097.A0A150H330"/>
<reference evidence="9" key="1">
    <citation type="journal article" date="2016" name="Nat. Commun.">
        <title>The Gonium pectorale genome demonstrates co-option of cell cycle regulation during the evolution of multicellularity.</title>
        <authorList>
            <person name="Hanschen E.R."/>
            <person name="Marriage T.N."/>
            <person name="Ferris P.J."/>
            <person name="Hamaji T."/>
            <person name="Toyoda A."/>
            <person name="Fujiyama A."/>
            <person name="Neme R."/>
            <person name="Noguchi H."/>
            <person name="Minakuchi Y."/>
            <person name="Suzuki M."/>
            <person name="Kawai-Toyooka H."/>
            <person name="Smith D.R."/>
            <person name="Sparks H."/>
            <person name="Anderson J."/>
            <person name="Bakaric R."/>
            <person name="Luria V."/>
            <person name="Karger A."/>
            <person name="Kirschner M.W."/>
            <person name="Durand P.M."/>
            <person name="Michod R.E."/>
            <person name="Nozaki H."/>
            <person name="Olson B.J."/>
        </authorList>
    </citation>
    <scope>NUCLEOTIDE SEQUENCE [LARGE SCALE GENOMIC DNA]</scope>
    <source>
        <strain evidence="9">NIES-2863</strain>
    </source>
</reference>
<evidence type="ECO:0000256" key="7">
    <source>
        <dbReference type="PROSITE-ProRule" id="PRU00958"/>
    </source>
</evidence>
<keyword evidence="9" id="KW-1185">Reference proteome</keyword>
<dbReference type="PANTHER" id="PTHR10631:SF9">
    <property type="entry name" value="TRNA (GUANINE(26)-N(2))-DIMETHYLTRANSFERASE"/>
    <property type="match status" value="1"/>
</dbReference>
<keyword evidence="5 7" id="KW-0819">tRNA processing</keyword>
<comment type="caution">
    <text evidence="8">The sequence shown here is derived from an EMBL/GenBank/DDBJ whole genome shotgun (WGS) entry which is preliminary data.</text>
</comment>
<name>A0A150H330_GONPE</name>
<dbReference type="GO" id="GO:0005634">
    <property type="term" value="C:nucleus"/>
    <property type="evidence" value="ECO:0007669"/>
    <property type="project" value="TreeGrafter"/>
</dbReference>
<sequence>MDKAATPHLQQRAKSSRNVRPLEELLSVLLEEADPRLPPGFFSIDDSVVRRMARPPPRDALIAALREEGFAAARCHLEARAFRTNACMEDILRVAERRLGIPRRREPAPVKGPRGGRAL</sequence>
<dbReference type="Pfam" id="PF02005">
    <property type="entry name" value="TRM"/>
    <property type="match status" value="1"/>
</dbReference>
<dbReference type="AlphaFoldDB" id="A0A150H330"/>
<gene>
    <name evidence="8" type="ORF">GPECTOR_1g389</name>
</gene>
<dbReference type="Gene3D" id="3.30.56.70">
    <property type="entry name" value="N2,N2-dimethylguanosine tRNA methyltransferase, C-terminal domain"/>
    <property type="match status" value="1"/>
</dbReference>
<accession>A0A150H330</accession>